<dbReference type="AlphaFoldDB" id="A0A0G3BRY1"/>
<evidence type="ECO:0000256" key="2">
    <source>
        <dbReference type="ARBA" id="ARBA00023002"/>
    </source>
</evidence>
<dbReference type="PANTHER" id="PTHR43477">
    <property type="entry name" value="DIHYDROANTICAPSIN 7-DEHYDROGENASE"/>
    <property type="match status" value="1"/>
</dbReference>
<dbReference type="PANTHER" id="PTHR43477:SF1">
    <property type="entry name" value="DIHYDROANTICAPSIN 7-DEHYDROGENASE"/>
    <property type="match status" value="1"/>
</dbReference>
<dbReference type="STRING" id="413882.AAW51_5498"/>
<dbReference type="NCBIfam" id="NF005754">
    <property type="entry name" value="PRK07578.1"/>
    <property type="match status" value="1"/>
</dbReference>
<dbReference type="EMBL" id="CP011371">
    <property type="protein sequence ID" value="AKJ32189.1"/>
    <property type="molecule type" value="Genomic_DNA"/>
</dbReference>
<dbReference type="InterPro" id="IPR002347">
    <property type="entry name" value="SDR_fam"/>
</dbReference>
<dbReference type="RefSeq" id="WP_047197149.1">
    <property type="nucleotide sequence ID" value="NZ_CP011371.1"/>
</dbReference>
<reference evidence="3 4" key="1">
    <citation type="submission" date="2015-05" db="EMBL/GenBank/DDBJ databases">
        <authorList>
            <person name="Tang B."/>
            <person name="Yu Y."/>
        </authorList>
    </citation>
    <scope>NUCLEOTIDE SEQUENCE [LARGE SCALE GENOMIC DNA]</scope>
    <source>
        <strain evidence="3 4">DSM 7029</strain>
    </source>
</reference>
<dbReference type="SUPFAM" id="SSF51735">
    <property type="entry name" value="NAD(P)-binding Rossmann-fold domains"/>
    <property type="match status" value="1"/>
</dbReference>
<accession>A0A0G3BRY1</accession>
<dbReference type="GO" id="GO:0016491">
    <property type="term" value="F:oxidoreductase activity"/>
    <property type="evidence" value="ECO:0007669"/>
    <property type="project" value="UniProtKB-KW"/>
</dbReference>
<evidence type="ECO:0000256" key="1">
    <source>
        <dbReference type="ARBA" id="ARBA00006484"/>
    </source>
</evidence>
<dbReference type="CDD" id="cd11731">
    <property type="entry name" value="Lin1944_like_SDR_c"/>
    <property type="match status" value="1"/>
</dbReference>
<evidence type="ECO:0000313" key="3">
    <source>
        <dbReference type="EMBL" id="AKJ32189.1"/>
    </source>
</evidence>
<dbReference type="PRINTS" id="PR00081">
    <property type="entry name" value="GDHRDH"/>
</dbReference>
<evidence type="ECO:0000313" key="4">
    <source>
        <dbReference type="Proteomes" id="UP000035352"/>
    </source>
</evidence>
<gene>
    <name evidence="3" type="ORF">AAW51_5498</name>
</gene>
<dbReference type="KEGG" id="pbh:AAW51_5498"/>
<dbReference type="PATRIC" id="fig|413882.6.peg.5748"/>
<dbReference type="InterPro" id="IPR051122">
    <property type="entry name" value="SDR_DHRS6-like"/>
</dbReference>
<protein>
    <submittedName>
        <fullName evidence="3">Short-chain dehydrogenase</fullName>
    </submittedName>
</protein>
<dbReference type="InterPro" id="IPR036291">
    <property type="entry name" value="NAD(P)-bd_dom_sf"/>
</dbReference>
<keyword evidence="2" id="KW-0560">Oxidoreductase</keyword>
<keyword evidence="4" id="KW-1185">Reference proteome</keyword>
<dbReference type="Proteomes" id="UP000035352">
    <property type="component" value="Chromosome"/>
</dbReference>
<dbReference type="Pfam" id="PF13561">
    <property type="entry name" value="adh_short_C2"/>
    <property type="match status" value="1"/>
</dbReference>
<organism evidence="3 4">
    <name type="scientific">Caldimonas brevitalea</name>
    <dbReference type="NCBI Taxonomy" id="413882"/>
    <lineage>
        <taxon>Bacteria</taxon>
        <taxon>Pseudomonadati</taxon>
        <taxon>Pseudomonadota</taxon>
        <taxon>Betaproteobacteria</taxon>
        <taxon>Burkholderiales</taxon>
        <taxon>Sphaerotilaceae</taxon>
        <taxon>Caldimonas</taxon>
    </lineage>
</organism>
<dbReference type="Gene3D" id="3.40.50.720">
    <property type="entry name" value="NAD(P)-binding Rossmann-like Domain"/>
    <property type="match status" value="1"/>
</dbReference>
<name>A0A0G3BRY1_9BURK</name>
<comment type="similarity">
    <text evidence="1">Belongs to the short-chain dehydrogenases/reductases (SDR) family.</text>
</comment>
<sequence>MKKILLIGATGTVGSAVAQQLGERHQVIRVGRRGGDHQVDITDAGSVDRLFAAVGRVDAIVSTTGQLHFGPLADTTPDQFAIGLHDKLLGQVRLALVGQHHLNDGGSITLTTGIVAQEPIAQGANATTVNAALEGFVQAAAIELQRGLRINAVSPSVLTESWAGYGPFFPGFEPVPAARVALAYQRAVDGAQNGRVYRVW</sequence>
<dbReference type="OrthoDB" id="9787486at2"/>
<proteinExistence type="inferred from homology"/>